<feature type="region of interest" description="Disordered" evidence="2">
    <location>
        <begin position="46"/>
        <end position="68"/>
    </location>
</feature>
<protein>
    <submittedName>
        <fullName evidence="4">Fruit bromelain</fullName>
    </submittedName>
</protein>
<evidence type="ECO:0000313" key="4">
    <source>
        <dbReference type="EMBL" id="KAF7496569.1"/>
    </source>
</evidence>
<dbReference type="EMBL" id="WVUK01000005">
    <property type="protein sequence ID" value="KAF7496569.1"/>
    <property type="molecule type" value="Genomic_DNA"/>
</dbReference>
<reference evidence="6" key="1">
    <citation type="journal article" date="2020" name="PLoS Negl. Trop. Dis.">
        <title>High-quality nuclear genome for Sarcoptes scabiei-A critical resource for a neglected parasite.</title>
        <authorList>
            <person name="Korhonen P.K."/>
            <person name="Gasser R.B."/>
            <person name="Ma G."/>
            <person name="Wang T."/>
            <person name="Stroehlein A.J."/>
            <person name="Young N.D."/>
            <person name="Ang C.S."/>
            <person name="Fernando D.D."/>
            <person name="Lu H.C."/>
            <person name="Taylor S."/>
            <person name="Reynolds S.L."/>
            <person name="Mofiz E."/>
            <person name="Najaraj S.H."/>
            <person name="Gowda H."/>
            <person name="Madugundu A."/>
            <person name="Renuse S."/>
            <person name="Holt D."/>
            <person name="Pandey A."/>
            <person name="Papenfuss A.T."/>
            <person name="Fischer K."/>
        </authorList>
    </citation>
    <scope>NUCLEOTIDE SEQUENCE [LARGE SCALE GENOMIC DNA]</scope>
</reference>
<keyword evidence="6" id="KW-1185">Reference proteome</keyword>
<dbReference type="InterPro" id="IPR000668">
    <property type="entry name" value="Peptidase_C1A_C"/>
</dbReference>
<dbReference type="Proteomes" id="UP000070412">
    <property type="component" value="Unassembled WGS sequence"/>
</dbReference>
<evidence type="ECO:0000256" key="2">
    <source>
        <dbReference type="SAM" id="MobiDB-lite"/>
    </source>
</evidence>
<sequence>MFSKIILLSTESLVWFLLIISFVLSNRMLADFQTLSPLNDNIKVTNDSEDSKVSSENENSTINSSNGITTIASNSTDSSMVKDSEMIEARSLIRKLINKLRARTRARIQNLIESIRNSRALVNLKDCYDSRYKNMRLNLMEEPIQEILFKYFRDQNFLRFDFKTIVNRIKSFLVNVRRLLSLIRECLSKPKDQRAILGLTSVSFMSSTDYNETMNNLLGAYTPVFFSRCVPPQIRSNNIPESFDWNSLGYVTSAKSQLSCASCFVFAAIATVESAYLIKNRGRFCSKNVDFSEQAVLNCMQAASCQTGGQVTAAWQFMQKNGLVDEIDAPYLSGQQFCNISSHRRLSYHKLQIRDFCQSFYNEEITMQQLILANGPIFVGIDIRDRFEWIHVKGVFKGRCGKSPNHAVIITGWTKNYWIIKNSWGKSWGKNGFLYLPRHTNECGVNNVIGLARLN</sequence>
<dbReference type="SMR" id="A0A834RFZ0"/>
<organism evidence="4">
    <name type="scientific">Sarcoptes scabiei</name>
    <name type="common">Itch mite</name>
    <name type="synonym">Acarus scabiei</name>
    <dbReference type="NCBI Taxonomy" id="52283"/>
    <lineage>
        <taxon>Eukaryota</taxon>
        <taxon>Metazoa</taxon>
        <taxon>Ecdysozoa</taxon>
        <taxon>Arthropoda</taxon>
        <taxon>Chelicerata</taxon>
        <taxon>Arachnida</taxon>
        <taxon>Acari</taxon>
        <taxon>Acariformes</taxon>
        <taxon>Sarcoptiformes</taxon>
        <taxon>Astigmata</taxon>
        <taxon>Psoroptidia</taxon>
        <taxon>Sarcoptoidea</taxon>
        <taxon>Sarcoptidae</taxon>
        <taxon>Sarcoptinae</taxon>
        <taxon>Sarcoptes</taxon>
    </lineage>
</organism>
<evidence type="ECO:0000313" key="5">
    <source>
        <dbReference type="EnsemblMetazoa" id="KAF7496569.1"/>
    </source>
</evidence>
<dbReference type="EnsemblMetazoa" id="SSS_1962s_mrna">
    <property type="protein sequence ID" value="KAF7496569.1"/>
    <property type="gene ID" value="SSS_1962"/>
</dbReference>
<evidence type="ECO:0000313" key="6">
    <source>
        <dbReference type="Proteomes" id="UP000070412"/>
    </source>
</evidence>
<proteinExistence type="inferred from homology"/>
<dbReference type="GO" id="GO:0008234">
    <property type="term" value="F:cysteine-type peptidase activity"/>
    <property type="evidence" value="ECO:0007669"/>
    <property type="project" value="InterPro"/>
</dbReference>
<dbReference type="InterPro" id="IPR013128">
    <property type="entry name" value="Peptidase_C1A"/>
</dbReference>
<reference evidence="4" key="2">
    <citation type="submission" date="2020-01" db="EMBL/GenBank/DDBJ databases">
        <authorList>
            <person name="Korhonen P.K.K."/>
            <person name="Guangxu M.G."/>
            <person name="Wang T.W."/>
            <person name="Stroehlein A.J.S."/>
            <person name="Young N.D."/>
            <person name="Ang C.-S.A."/>
            <person name="Fernando D.W.F."/>
            <person name="Lu H.L."/>
            <person name="Taylor S.T."/>
            <person name="Ehtesham M.E.M."/>
            <person name="Najaraj S.H.N."/>
            <person name="Harsha G.H.G."/>
            <person name="Madugundu A.M."/>
            <person name="Renuse S.R."/>
            <person name="Holt D.H."/>
            <person name="Pandey A.P."/>
            <person name="Papenfuss A.P."/>
            <person name="Gasser R.B.G."/>
            <person name="Fischer K.F."/>
        </authorList>
    </citation>
    <scope>NUCLEOTIDE SEQUENCE</scope>
    <source>
        <strain evidence="4">SSS_KF_BRIS2020</strain>
    </source>
</reference>
<gene>
    <name evidence="4" type="ORF">SSS_1962</name>
</gene>
<dbReference type="OrthoDB" id="190265at2759"/>
<dbReference type="InterPro" id="IPR025661">
    <property type="entry name" value="Pept_asp_AS"/>
</dbReference>
<dbReference type="SUPFAM" id="SSF54001">
    <property type="entry name" value="Cysteine proteinases"/>
    <property type="match status" value="1"/>
</dbReference>
<dbReference type="InterPro" id="IPR039417">
    <property type="entry name" value="Peptidase_C1A_papain-like"/>
</dbReference>
<comment type="similarity">
    <text evidence="1">Belongs to the peptidase C1 family.</text>
</comment>
<dbReference type="Gene3D" id="3.90.70.10">
    <property type="entry name" value="Cysteine proteinases"/>
    <property type="match status" value="1"/>
</dbReference>
<reference evidence="5" key="3">
    <citation type="submission" date="2022-06" db="UniProtKB">
        <authorList>
            <consortium name="EnsemblMetazoa"/>
        </authorList>
    </citation>
    <scope>IDENTIFICATION</scope>
</reference>
<dbReference type="PANTHER" id="PTHR12411">
    <property type="entry name" value="CYSTEINE PROTEASE FAMILY C1-RELATED"/>
    <property type="match status" value="1"/>
</dbReference>
<dbReference type="InterPro" id="IPR038765">
    <property type="entry name" value="Papain-like_cys_pep_sf"/>
</dbReference>
<name>A0A834RFZ0_SARSC</name>
<evidence type="ECO:0000256" key="1">
    <source>
        <dbReference type="ARBA" id="ARBA00008455"/>
    </source>
</evidence>
<dbReference type="SMART" id="SM00645">
    <property type="entry name" value="Pept_C1"/>
    <property type="match status" value="1"/>
</dbReference>
<evidence type="ECO:0000259" key="3">
    <source>
        <dbReference type="SMART" id="SM00645"/>
    </source>
</evidence>
<dbReference type="Pfam" id="PF00112">
    <property type="entry name" value="Peptidase_C1"/>
    <property type="match status" value="1"/>
</dbReference>
<feature type="domain" description="Peptidase C1A papain C-terminal" evidence="3">
    <location>
        <begin position="239"/>
        <end position="453"/>
    </location>
</feature>
<dbReference type="CDD" id="cd02248">
    <property type="entry name" value="Peptidase_C1A"/>
    <property type="match status" value="1"/>
</dbReference>
<feature type="compositionally biased region" description="Low complexity" evidence="2">
    <location>
        <begin position="56"/>
        <end position="68"/>
    </location>
</feature>
<accession>A0A834RFZ0</accession>
<dbReference type="PROSITE" id="PS00640">
    <property type="entry name" value="THIOL_PROTEASE_ASN"/>
    <property type="match status" value="1"/>
</dbReference>
<dbReference type="AlphaFoldDB" id="A0A834RFZ0"/>
<dbReference type="GO" id="GO:0006508">
    <property type="term" value="P:proteolysis"/>
    <property type="evidence" value="ECO:0007669"/>
    <property type="project" value="InterPro"/>
</dbReference>